<reference evidence="1 2" key="1">
    <citation type="journal article" date="2015" name="Nature">
        <title>rRNA introns, odd ribosomes, and small enigmatic genomes across a large radiation of phyla.</title>
        <authorList>
            <person name="Brown C.T."/>
            <person name="Hug L.A."/>
            <person name="Thomas B.C."/>
            <person name="Sharon I."/>
            <person name="Castelle C.J."/>
            <person name="Singh A."/>
            <person name="Wilkins M.J."/>
            <person name="Williams K.H."/>
            <person name="Banfield J.F."/>
        </authorList>
    </citation>
    <scope>NUCLEOTIDE SEQUENCE [LARGE SCALE GENOMIC DNA]</scope>
</reference>
<name>A0A0G1GP81_9BACT</name>
<comment type="caution">
    <text evidence="1">The sequence shown here is derived from an EMBL/GenBank/DDBJ whole genome shotgun (WGS) entry which is preliminary data.</text>
</comment>
<dbReference type="AlphaFoldDB" id="A0A0G1GP81"/>
<accession>A0A0G1GP81</accession>
<organism evidence="1 2">
    <name type="scientific">Candidatus Collierbacteria bacterium GW2011_GWA1_44_12</name>
    <dbReference type="NCBI Taxonomy" id="1618376"/>
    <lineage>
        <taxon>Bacteria</taxon>
        <taxon>Candidatus Collieribacteriota</taxon>
    </lineage>
</organism>
<dbReference type="Proteomes" id="UP000034069">
    <property type="component" value="Unassembled WGS sequence"/>
</dbReference>
<gene>
    <name evidence="1" type="ORF">UW23_C0002G0012</name>
</gene>
<evidence type="ECO:0008006" key="3">
    <source>
        <dbReference type="Google" id="ProtNLM"/>
    </source>
</evidence>
<evidence type="ECO:0000313" key="1">
    <source>
        <dbReference type="EMBL" id="KKT36345.1"/>
    </source>
</evidence>
<proteinExistence type="predicted"/>
<dbReference type="EMBL" id="LCHN01000002">
    <property type="protein sequence ID" value="KKT36345.1"/>
    <property type="molecule type" value="Genomic_DNA"/>
</dbReference>
<sequence length="138" mass="15250">MKQRKFRGQLLAEVVIAIGLLALILVGMSELITRSSATTRINKEKDEAGRVVEARLSYFRQQRSRDPVGLYNSIDDLFGSGFVDCGGSPWPIIAQYNFSCTQSFSLLSPGVVQIDVKASWTNKTTNDLSVTLSNIITF</sequence>
<evidence type="ECO:0000313" key="2">
    <source>
        <dbReference type="Proteomes" id="UP000034069"/>
    </source>
</evidence>
<protein>
    <recommendedName>
        <fullName evidence="3">Type II secretion system protein</fullName>
    </recommendedName>
</protein>